<comment type="similarity">
    <text evidence="2 7">Belongs to the noggin family.</text>
</comment>
<comment type="subunit">
    <text evidence="7">Homodimer.</text>
</comment>
<dbReference type="GeneTree" id="ENSGT00390000006009"/>
<keyword evidence="10" id="KW-1185">Reference proteome</keyword>
<dbReference type="Gene3D" id="1.10.287.520">
    <property type="entry name" value="Helix hairpin bin"/>
    <property type="match status" value="1"/>
</dbReference>
<dbReference type="AlphaFoldDB" id="A0A3B3SFS3"/>
<dbReference type="GO" id="GO:0005615">
    <property type="term" value="C:extracellular space"/>
    <property type="evidence" value="ECO:0007669"/>
    <property type="project" value="TreeGrafter"/>
</dbReference>
<keyword evidence="6 7" id="KW-0891">Chondrogenesis</keyword>
<dbReference type="Gene3D" id="2.10.90.10">
    <property type="entry name" value="Cystine-knot cytokines"/>
    <property type="match status" value="1"/>
</dbReference>
<keyword evidence="7" id="KW-0221">Differentiation</keyword>
<evidence type="ECO:0000256" key="6">
    <source>
        <dbReference type="ARBA" id="ARBA00023188"/>
    </source>
</evidence>
<organism evidence="9 10">
    <name type="scientific">Paramormyrops kingsleyae</name>
    <dbReference type="NCBI Taxonomy" id="1676925"/>
    <lineage>
        <taxon>Eukaryota</taxon>
        <taxon>Metazoa</taxon>
        <taxon>Chordata</taxon>
        <taxon>Craniata</taxon>
        <taxon>Vertebrata</taxon>
        <taxon>Euteleostomi</taxon>
        <taxon>Actinopterygii</taxon>
        <taxon>Neopterygii</taxon>
        <taxon>Teleostei</taxon>
        <taxon>Osteoglossocephala</taxon>
        <taxon>Osteoglossomorpha</taxon>
        <taxon>Osteoglossiformes</taxon>
        <taxon>Mormyridae</taxon>
        <taxon>Paramormyrops</taxon>
    </lineage>
</organism>
<dbReference type="GO" id="GO:0009953">
    <property type="term" value="P:dorsal/ventral pattern formation"/>
    <property type="evidence" value="ECO:0007669"/>
    <property type="project" value="TreeGrafter"/>
</dbReference>
<dbReference type="InterPro" id="IPR008717">
    <property type="entry name" value="Noggin"/>
</dbReference>
<evidence type="ECO:0000313" key="9">
    <source>
        <dbReference type="Ensembl" id="ENSPKIP00000029268.1"/>
    </source>
</evidence>
<protein>
    <recommendedName>
        <fullName evidence="7">Noggin</fullName>
    </recommendedName>
</protein>
<keyword evidence="4 7" id="KW-0964">Secreted</keyword>
<evidence type="ECO:0000256" key="3">
    <source>
        <dbReference type="ARBA" id="ARBA00022473"/>
    </source>
</evidence>
<dbReference type="PANTHER" id="PTHR10494:SF6">
    <property type="entry name" value="NOGGIN"/>
    <property type="match status" value="1"/>
</dbReference>
<evidence type="ECO:0000256" key="8">
    <source>
        <dbReference type="PIRSR" id="PIRSR008129-1"/>
    </source>
</evidence>
<accession>A0A3B3SFS3</accession>
<dbReference type="PANTHER" id="PTHR10494">
    <property type="entry name" value="BONE MORPHOGENETIC PROTEIN INHIBITOR, NOGGIN"/>
    <property type="match status" value="1"/>
</dbReference>
<dbReference type="Ensembl" id="ENSPKIT00000010061.1">
    <property type="protein sequence ID" value="ENSPKIP00000029268.1"/>
    <property type="gene ID" value="ENSPKIG00000010580.1"/>
</dbReference>
<keyword evidence="5" id="KW-0732">Signal</keyword>
<dbReference type="SUPFAM" id="SSF57501">
    <property type="entry name" value="Cystine-knot cytokines"/>
    <property type="match status" value="1"/>
</dbReference>
<evidence type="ECO:0000256" key="4">
    <source>
        <dbReference type="ARBA" id="ARBA00022525"/>
    </source>
</evidence>
<dbReference type="InterPro" id="IPR029034">
    <property type="entry name" value="Cystine-knot_cytokine"/>
</dbReference>
<evidence type="ECO:0000256" key="7">
    <source>
        <dbReference type="PIRNR" id="PIRNR008129"/>
    </source>
</evidence>
<feature type="disulfide bond" evidence="8">
    <location>
        <begin position="187"/>
        <end position="200"/>
    </location>
</feature>
<sequence>ILRYNHKLHSESLQSRGVLGTDLSFLRSRSQYVSSVLPVRPYSLSINADDYHYTPKPKHLRPARLLRILGPSFDPFWMSIERFNLSTSPELMEGAARYQRKLEMEAEELDLHFFTREMAGSLRAWLVRTATCGLRYQWVDLGPVFWPRWLRHTDCEQSGTSQSCSFPSGMSCRQAQVTQIKILAWHCWADSGASLFGKRCVWRQVPYPVVTACKCSCK</sequence>
<proteinExistence type="inferred from homology"/>
<reference evidence="9" key="2">
    <citation type="submission" date="2025-09" db="UniProtKB">
        <authorList>
            <consortium name="Ensembl"/>
        </authorList>
    </citation>
    <scope>IDENTIFICATION</scope>
</reference>
<keyword evidence="8" id="KW-1015">Disulfide bond</keyword>
<dbReference type="PIRSF" id="PIRSF008129">
    <property type="entry name" value="Noggin"/>
    <property type="match status" value="1"/>
</dbReference>
<dbReference type="GO" id="GO:0045596">
    <property type="term" value="P:negative regulation of cell differentiation"/>
    <property type="evidence" value="ECO:0007669"/>
    <property type="project" value="InterPro"/>
</dbReference>
<dbReference type="GO" id="GO:0051216">
    <property type="term" value="P:cartilage development"/>
    <property type="evidence" value="ECO:0007669"/>
    <property type="project" value="UniProtKB-UniRule"/>
</dbReference>
<feature type="disulfide bond" evidence="8">
    <location>
        <begin position="164"/>
        <end position="215"/>
    </location>
</feature>
<dbReference type="Pfam" id="PF05806">
    <property type="entry name" value="Noggin"/>
    <property type="match status" value="1"/>
</dbReference>
<evidence type="ECO:0000256" key="2">
    <source>
        <dbReference type="ARBA" id="ARBA00007480"/>
    </source>
</evidence>
<reference evidence="9" key="1">
    <citation type="submission" date="2025-08" db="UniProtKB">
        <authorList>
            <consortium name="Ensembl"/>
        </authorList>
    </citation>
    <scope>IDENTIFICATION</scope>
</reference>
<name>A0A3B3SFS3_9TELE</name>
<evidence type="ECO:0000256" key="5">
    <source>
        <dbReference type="ARBA" id="ARBA00022729"/>
    </source>
</evidence>
<comment type="subcellular location">
    <subcellularLocation>
        <location evidence="1 7">Secreted</location>
    </subcellularLocation>
</comment>
<keyword evidence="3 7" id="KW-0217">Developmental protein</keyword>
<feature type="disulfide bond" evidence="8">
    <location>
        <begin position="132"/>
        <end position="172"/>
    </location>
</feature>
<evidence type="ECO:0000256" key="1">
    <source>
        <dbReference type="ARBA" id="ARBA00004613"/>
    </source>
</evidence>
<dbReference type="GO" id="GO:0030514">
    <property type="term" value="P:negative regulation of BMP signaling pathway"/>
    <property type="evidence" value="ECO:0007669"/>
    <property type="project" value="InterPro"/>
</dbReference>
<dbReference type="Proteomes" id="UP000261540">
    <property type="component" value="Unplaced"/>
</dbReference>
<dbReference type="STRING" id="1676925.ENSPKIP00000029268"/>
<feature type="disulfide bond" evidence="8">
    <location>
        <begin position="155"/>
        <end position="213"/>
    </location>
</feature>
<dbReference type="GO" id="GO:0001649">
    <property type="term" value="P:osteoblast differentiation"/>
    <property type="evidence" value="ECO:0007669"/>
    <property type="project" value="TreeGrafter"/>
</dbReference>
<evidence type="ECO:0000313" key="10">
    <source>
        <dbReference type="Proteomes" id="UP000261540"/>
    </source>
</evidence>